<organism evidence="15 16">
    <name type="scientific">Candidatus Phycosocius bacilliformis</name>
    <dbReference type="NCBI Taxonomy" id="1445552"/>
    <lineage>
        <taxon>Bacteria</taxon>
        <taxon>Pseudomonadati</taxon>
        <taxon>Pseudomonadota</taxon>
        <taxon>Alphaproteobacteria</taxon>
        <taxon>Caulobacterales</taxon>
        <taxon>Caulobacterales incertae sedis</taxon>
        <taxon>Candidatus Phycosocius</taxon>
    </lineage>
</organism>
<dbReference type="UniPathway" id="UPA00135">
    <property type="reaction ID" value="UER00198"/>
</dbReference>
<keyword evidence="10" id="KW-0718">Serine biosynthesis</keyword>
<name>A0A2P2EC98_9PROT</name>
<dbReference type="GO" id="GO:0036424">
    <property type="term" value="F:L-phosphoserine phosphatase activity"/>
    <property type="evidence" value="ECO:0007669"/>
    <property type="project" value="InterPro"/>
</dbReference>
<gene>
    <name evidence="15" type="primary">serB</name>
    <name evidence="15" type="ORF">PbB2_02385</name>
</gene>
<evidence type="ECO:0000256" key="6">
    <source>
        <dbReference type="ARBA" id="ARBA00022605"/>
    </source>
</evidence>
<evidence type="ECO:0000256" key="9">
    <source>
        <dbReference type="ARBA" id="ARBA00022842"/>
    </source>
</evidence>
<evidence type="ECO:0000256" key="12">
    <source>
        <dbReference type="ARBA" id="ARBA00048138"/>
    </source>
</evidence>
<dbReference type="InterPro" id="IPR050582">
    <property type="entry name" value="HAD-like_SerB"/>
</dbReference>
<dbReference type="Gene3D" id="3.40.50.1000">
    <property type="entry name" value="HAD superfamily/HAD-like"/>
    <property type="match status" value="1"/>
</dbReference>
<evidence type="ECO:0000256" key="13">
    <source>
        <dbReference type="ARBA" id="ARBA00048523"/>
    </source>
</evidence>
<dbReference type="InterPro" id="IPR023214">
    <property type="entry name" value="HAD_sf"/>
</dbReference>
<dbReference type="GO" id="GO:0000287">
    <property type="term" value="F:magnesium ion binding"/>
    <property type="evidence" value="ECO:0007669"/>
    <property type="project" value="TreeGrafter"/>
</dbReference>
<comment type="catalytic activity">
    <reaction evidence="13">
        <text>O-phospho-D-serine + H2O = D-serine + phosphate</text>
        <dbReference type="Rhea" id="RHEA:24873"/>
        <dbReference type="ChEBI" id="CHEBI:15377"/>
        <dbReference type="ChEBI" id="CHEBI:35247"/>
        <dbReference type="ChEBI" id="CHEBI:43474"/>
        <dbReference type="ChEBI" id="CHEBI:58680"/>
        <dbReference type="EC" id="3.1.3.3"/>
    </reaction>
</comment>
<dbReference type="SFLD" id="SFLDF00029">
    <property type="entry name" value="phosphoserine_phosphatase"/>
    <property type="match status" value="1"/>
</dbReference>
<dbReference type="OrthoDB" id="9792539at2"/>
<evidence type="ECO:0000256" key="1">
    <source>
        <dbReference type="ARBA" id="ARBA00001946"/>
    </source>
</evidence>
<dbReference type="SUPFAM" id="SSF56784">
    <property type="entry name" value="HAD-like"/>
    <property type="match status" value="1"/>
</dbReference>
<comment type="caution">
    <text evidence="15">The sequence shown here is derived from an EMBL/GenBank/DDBJ whole genome shotgun (WGS) entry which is preliminary data.</text>
</comment>
<evidence type="ECO:0000256" key="4">
    <source>
        <dbReference type="ARBA" id="ARBA00012640"/>
    </source>
</evidence>
<evidence type="ECO:0000256" key="10">
    <source>
        <dbReference type="ARBA" id="ARBA00023299"/>
    </source>
</evidence>
<evidence type="ECO:0000313" key="15">
    <source>
        <dbReference type="EMBL" id="GBF58697.1"/>
    </source>
</evidence>
<dbReference type="EC" id="3.1.3.3" evidence="4"/>
<dbReference type="SFLD" id="SFLDG01137">
    <property type="entry name" value="C1.6.1:_Phosphoserine_Phosphat"/>
    <property type="match status" value="1"/>
</dbReference>
<reference evidence="15 16" key="1">
    <citation type="journal article" date="2018" name="Genome Announc.">
        <title>Draft Genome Sequence of "Candidatus Phycosocius bacilliformis," an Alphaproteobacterial Ectosymbiont of the Hydrocarbon-Producing Green Alga Botryococcus braunii.</title>
        <authorList>
            <person name="Tanabe Y."/>
            <person name="Yamaguchi H."/>
            <person name="Watanabe M.M."/>
        </authorList>
    </citation>
    <scope>NUCLEOTIDE SEQUENCE [LARGE SCALE GENOMIC DNA]</scope>
    <source>
        <strain evidence="15 16">BOTRYCO-2</strain>
    </source>
</reference>
<comment type="catalytic activity">
    <reaction evidence="12">
        <text>O-phospho-L-serine + H2O = L-serine + phosphate</text>
        <dbReference type="Rhea" id="RHEA:21208"/>
        <dbReference type="ChEBI" id="CHEBI:15377"/>
        <dbReference type="ChEBI" id="CHEBI:33384"/>
        <dbReference type="ChEBI" id="CHEBI:43474"/>
        <dbReference type="ChEBI" id="CHEBI:57524"/>
        <dbReference type="EC" id="3.1.3.3"/>
    </reaction>
</comment>
<dbReference type="AlphaFoldDB" id="A0A2P2EC98"/>
<evidence type="ECO:0000256" key="14">
    <source>
        <dbReference type="PIRSR" id="PIRSR604469-1"/>
    </source>
</evidence>
<dbReference type="RefSeq" id="WP_108985553.1">
    <property type="nucleotide sequence ID" value="NZ_BFBR01000007.1"/>
</dbReference>
<feature type="active site" description="Proton donor" evidence="14">
    <location>
        <position position="83"/>
    </location>
</feature>
<keyword evidence="9" id="KW-0460">Magnesium</keyword>
<proteinExistence type="inferred from homology"/>
<dbReference type="NCBIfam" id="TIGR01488">
    <property type="entry name" value="HAD-SF-IB"/>
    <property type="match status" value="1"/>
</dbReference>
<evidence type="ECO:0000313" key="16">
    <source>
        <dbReference type="Proteomes" id="UP000245086"/>
    </source>
</evidence>
<dbReference type="InterPro" id="IPR036412">
    <property type="entry name" value="HAD-like_sf"/>
</dbReference>
<dbReference type="PANTHER" id="PTHR43344:SF2">
    <property type="entry name" value="PHOSPHOSERINE PHOSPHATASE"/>
    <property type="match status" value="1"/>
</dbReference>
<comment type="cofactor">
    <cofactor evidence="1">
        <name>Mg(2+)</name>
        <dbReference type="ChEBI" id="CHEBI:18420"/>
    </cofactor>
</comment>
<keyword evidence="7" id="KW-0479">Metal-binding</keyword>
<feature type="active site" description="Nucleophile" evidence="14">
    <location>
        <position position="81"/>
    </location>
</feature>
<dbReference type="EMBL" id="BFBR01000007">
    <property type="protein sequence ID" value="GBF58697.1"/>
    <property type="molecule type" value="Genomic_DNA"/>
</dbReference>
<protein>
    <recommendedName>
        <fullName evidence="5">Phosphoserine phosphatase</fullName>
        <ecNumber evidence="4">3.1.3.3</ecNumber>
    </recommendedName>
    <alternativeName>
        <fullName evidence="11">O-phosphoserine phosphohydrolase</fullName>
    </alternativeName>
</protein>
<dbReference type="PANTHER" id="PTHR43344">
    <property type="entry name" value="PHOSPHOSERINE PHOSPHATASE"/>
    <property type="match status" value="1"/>
</dbReference>
<evidence type="ECO:0000256" key="8">
    <source>
        <dbReference type="ARBA" id="ARBA00022801"/>
    </source>
</evidence>
<dbReference type="InterPro" id="IPR004469">
    <property type="entry name" value="PSP"/>
</dbReference>
<accession>A0A2P2EC98</accession>
<keyword evidence="16" id="KW-1185">Reference proteome</keyword>
<keyword evidence="8 15" id="KW-0378">Hydrolase</keyword>
<sequence length="292" mass="30652">METNVPSLVLVSPSGEKVLEEAVARLEALWGDMAISTIEAGEAVHLSAATGDVEEAISWLQGLPLDVSTKAPMRMGLVVADMDSTIIGCECLDELADFAGKKAEVSAITERAMAGELDFEGALTARVAMLAGLPLTALEDCYHARVRLNPGAEIFIKTMAHLGAQCALVSGGFTFFTSRVAAAAGFHSQRANRLIDDGTHLTGQVGQPILGKEAKLAALKEDAARLKLPLTHTLAIGDGANDLMMIEAAGLGIAYYAKPIVAARAPARIDHGSLESALFFQGISRNAFVRPA</sequence>
<dbReference type="Proteomes" id="UP000245086">
    <property type="component" value="Unassembled WGS sequence"/>
</dbReference>
<dbReference type="SFLD" id="SFLDS00003">
    <property type="entry name" value="Haloacid_Dehalogenase"/>
    <property type="match status" value="1"/>
</dbReference>
<evidence type="ECO:0000256" key="11">
    <source>
        <dbReference type="ARBA" id="ARBA00031693"/>
    </source>
</evidence>
<keyword evidence="6" id="KW-0028">Amino-acid biosynthesis</keyword>
<comment type="similarity">
    <text evidence="3">Belongs to the HAD-like hydrolase superfamily. SerB family.</text>
</comment>
<dbReference type="Pfam" id="PF12710">
    <property type="entry name" value="HAD"/>
    <property type="match status" value="1"/>
</dbReference>
<evidence type="ECO:0000256" key="7">
    <source>
        <dbReference type="ARBA" id="ARBA00022723"/>
    </source>
</evidence>
<evidence type="ECO:0000256" key="2">
    <source>
        <dbReference type="ARBA" id="ARBA00005135"/>
    </source>
</evidence>
<comment type="pathway">
    <text evidence="2">Amino-acid biosynthesis; L-serine biosynthesis; L-serine from 3-phospho-D-glycerate: step 3/3.</text>
</comment>
<evidence type="ECO:0000256" key="5">
    <source>
        <dbReference type="ARBA" id="ARBA00015196"/>
    </source>
</evidence>
<dbReference type="NCBIfam" id="TIGR00338">
    <property type="entry name" value="serB"/>
    <property type="match status" value="1"/>
</dbReference>
<dbReference type="GO" id="GO:0005737">
    <property type="term" value="C:cytoplasm"/>
    <property type="evidence" value="ECO:0007669"/>
    <property type="project" value="TreeGrafter"/>
</dbReference>
<evidence type="ECO:0000256" key="3">
    <source>
        <dbReference type="ARBA" id="ARBA00009184"/>
    </source>
</evidence>
<dbReference type="GO" id="GO:0006564">
    <property type="term" value="P:L-serine biosynthetic process"/>
    <property type="evidence" value="ECO:0007669"/>
    <property type="project" value="UniProtKB-KW"/>
</dbReference>
<dbReference type="SFLD" id="SFLDG01136">
    <property type="entry name" value="C1.6:_Phosphoserine_Phosphatas"/>
    <property type="match status" value="1"/>
</dbReference>